<evidence type="ECO:0000313" key="2">
    <source>
        <dbReference type="EMBL" id="MBU3843232.1"/>
    </source>
</evidence>
<comment type="caution">
    <text evidence="2">The sequence shown here is derived from an EMBL/GenBank/DDBJ whole genome shotgun (WGS) entry which is preliminary data.</text>
</comment>
<feature type="chain" id="PRO_5039084583" evidence="1">
    <location>
        <begin position="23"/>
        <end position="209"/>
    </location>
</feature>
<organism evidence="2 3">
    <name type="scientific">Candidatus Fusobacterium pullicola</name>
    <dbReference type="NCBI Taxonomy" id="2838601"/>
    <lineage>
        <taxon>Bacteria</taxon>
        <taxon>Fusobacteriati</taxon>
        <taxon>Fusobacteriota</taxon>
        <taxon>Fusobacteriia</taxon>
        <taxon>Fusobacteriales</taxon>
        <taxon>Fusobacteriaceae</taxon>
        <taxon>Fusobacterium</taxon>
    </lineage>
</organism>
<accession>A0A9E2L056</accession>
<evidence type="ECO:0000313" key="3">
    <source>
        <dbReference type="Proteomes" id="UP000724657"/>
    </source>
</evidence>
<keyword evidence="1" id="KW-0732">Signal</keyword>
<evidence type="ECO:0000256" key="1">
    <source>
        <dbReference type="SAM" id="SignalP"/>
    </source>
</evidence>
<protein>
    <submittedName>
        <fullName evidence="2">Uncharacterized protein</fullName>
    </submittedName>
</protein>
<proteinExistence type="predicted"/>
<reference evidence="2" key="1">
    <citation type="journal article" date="2021" name="PeerJ">
        <title>Extensive microbial diversity within the chicken gut microbiome revealed by metagenomics and culture.</title>
        <authorList>
            <person name="Gilroy R."/>
            <person name="Ravi A."/>
            <person name="Getino M."/>
            <person name="Pursley I."/>
            <person name="Horton D.L."/>
            <person name="Alikhan N.F."/>
            <person name="Baker D."/>
            <person name="Gharbi K."/>
            <person name="Hall N."/>
            <person name="Watson M."/>
            <person name="Adriaenssens E.M."/>
            <person name="Foster-Nyarko E."/>
            <person name="Jarju S."/>
            <person name="Secka A."/>
            <person name="Antonio M."/>
            <person name="Oren A."/>
            <person name="Chaudhuri R.R."/>
            <person name="La Ragione R."/>
            <person name="Hildebrand F."/>
            <person name="Pallen M.J."/>
        </authorList>
    </citation>
    <scope>NUCLEOTIDE SEQUENCE</scope>
    <source>
        <strain evidence="2">A6-441</strain>
    </source>
</reference>
<dbReference type="Proteomes" id="UP000724657">
    <property type="component" value="Unassembled WGS sequence"/>
</dbReference>
<feature type="signal peptide" evidence="1">
    <location>
        <begin position="1"/>
        <end position="22"/>
    </location>
</feature>
<gene>
    <name evidence="2" type="ORF">IAA47_09685</name>
</gene>
<dbReference type="EMBL" id="JAHLFN010000084">
    <property type="protein sequence ID" value="MBU3843232.1"/>
    <property type="molecule type" value="Genomic_DNA"/>
</dbReference>
<dbReference type="AlphaFoldDB" id="A0A9E2L056"/>
<sequence length="209" mass="22066">MKMKKIAVCVLSVLALSSISFGARVASDQQLVDSPIGVTTKGDSVGAGVPFEVRVNVIPKGPELGLFDENGNLYDTVVFDHGTKLAGSLPRSVVKKTVILQRADGYAFSATADGRAGTATYTGKFDVKSTLYNKATNTLTLEKLSSSTDENDDLVTMDTELNYIKGDREVSATDNQLRSEFNSVILAGTQAVGGQYVGTGTITASLTVK</sequence>
<name>A0A9E2L056_9FUSO</name>
<reference evidence="2" key="2">
    <citation type="submission" date="2021-04" db="EMBL/GenBank/DDBJ databases">
        <authorList>
            <person name="Gilroy R."/>
        </authorList>
    </citation>
    <scope>NUCLEOTIDE SEQUENCE</scope>
    <source>
        <strain evidence="2">A6-441</strain>
    </source>
</reference>